<dbReference type="Proteomes" id="UP000053937">
    <property type="component" value="Unassembled WGS sequence"/>
</dbReference>
<reference evidence="1 2" key="1">
    <citation type="submission" date="2015-10" db="EMBL/GenBank/DDBJ databases">
        <title>Draft Genome Sequence of Chlorobium limicola strain Frasassi Growing under Artificial Lighting in the Frasassi Cave System.</title>
        <authorList>
            <person name="Mansor M."/>
            <person name="Macalady J."/>
        </authorList>
    </citation>
    <scope>NUCLEOTIDE SEQUENCE [LARGE SCALE GENOMIC DNA]</scope>
    <source>
        <strain evidence="1 2">Frasassi</strain>
    </source>
</reference>
<gene>
    <name evidence="1" type="ORF">ASB62_03620</name>
</gene>
<dbReference type="OrthoDB" id="20916at2"/>
<keyword evidence="2" id="KW-1185">Reference proteome</keyword>
<comment type="caution">
    <text evidence="1">The sequence shown here is derived from an EMBL/GenBank/DDBJ whole genome shotgun (WGS) entry which is preliminary data.</text>
</comment>
<name>A0A101JPI4_CHLLI</name>
<organism evidence="1 2">
    <name type="scientific">Chlorobium limicola</name>
    <dbReference type="NCBI Taxonomy" id="1092"/>
    <lineage>
        <taxon>Bacteria</taxon>
        <taxon>Pseudomonadati</taxon>
        <taxon>Chlorobiota</taxon>
        <taxon>Chlorobiia</taxon>
        <taxon>Chlorobiales</taxon>
        <taxon>Chlorobiaceae</taxon>
        <taxon>Chlorobium/Pelodictyon group</taxon>
        <taxon>Chlorobium</taxon>
    </lineage>
</organism>
<sequence>MSKFDNVTEGWNPDTHDFDCFRIVRPAYARDMRDGLQIRNAGLARLPDNPLVETVSLVTLHDGKPSEYRVLPQVSQRLFTDTPYYSDAFAPIARQGMMPLFKKAHMKSIRISAAVQI</sequence>
<dbReference type="AlphaFoldDB" id="A0A101JPI4"/>
<dbReference type="EMBL" id="LMBR01000080">
    <property type="protein sequence ID" value="KUL30689.1"/>
    <property type="molecule type" value="Genomic_DNA"/>
</dbReference>
<evidence type="ECO:0000313" key="2">
    <source>
        <dbReference type="Proteomes" id="UP000053937"/>
    </source>
</evidence>
<accession>A0A101JPI4</accession>
<dbReference type="RefSeq" id="WP_059138662.1">
    <property type="nucleotide sequence ID" value="NZ_LMBR01000080.1"/>
</dbReference>
<protein>
    <submittedName>
        <fullName evidence="1">Uncharacterized protein</fullName>
    </submittedName>
</protein>
<evidence type="ECO:0000313" key="1">
    <source>
        <dbReference type="EMBL" id="KUL30689.1"/>
    </source>
</evidence>
<proteinExistence type="predicted"/>